<evidence type="ECO:0000313" key="2">
    <source>
        <dbReference type="EMBL" id="KAF3497567.1"/>
    </source>
</evidence>
<name>A0ABQ7AIG1_BRACR</name>
<dbReference type="EMBL" id="QGKV02002055">
    <property type="protein sequence ID" value="KAF3497567.1"/>
    <property type="molecule type" value="Genomic_DNA"/>
</dbReference>
<comment type="caution">
    <text evidence="2">The sequence shown here is derived from an EMBL/GenBank/DDBJ whole genome shotgun (WGS) entry which is preliminary data.</text>
</comment>
<accession>A0ABQ7AIG1</accession>
<dbReference type="Pfam" id="PF00450">
    <property type="entry name" value="Peptidase_S10"/>
    <property type="match status" value="1"/>
</dbReference>
<sequence length="83" mass="9619">MLKSGDHDITMPFQGTQAWIKSLNYSIIDDWRPWMIEAQIAGYTRTYSNKMTYATIKGGGHTAEYKPNETFIMFQRWISGHAL</sequence>
<dbReference type="InterPro" id="IPR029058">
    <property type="entry name" value="AB_hydrolase_fold"/>
</dbReference>
<dbReference type="SUPFAM" id="SSF53474">
    <property type="entry name" value="alpha/beta-Hydrolases"/>
    <property type="match status" value="1"/>
</dbReference>
<dbReference type="InterPro" id="IPR001563">
    <property type="entry name" value="Peptidase_S10"/>
</dbReference>
<dbReference type="Gene3D" id="3.40.50.11320">
    <property type="match status" value="1"/>
</dbReference>
<protein>
    <submittedName>
        <fullName evidence="2">Uncharacterized protein</fullName>
    </submittedName>
</protein>
<evidence type="ECO:0000313" key="3">
    <source>
        <dbReference type="Proteomes" id="UP000266723"/>
    </source>
</evidence>
<gene>
    <name evidence="2" type="ORF">DY000_02057169</name>
</gene>
<organism evidence="2 3">
    <name type="scientific">Brassica cretica</name>
    <name type="common">Mustard</name>
    <dbReference type="NCBI Taxonomy" id="69181"/>
    <lineage>
        <taxon>Eukaryota</taxon>
        <taxon>Viridiplantae</taxon>
        <taxon>Streptophyta</taxon>
        <taxon>Embryophyta</taxon>
        <taxon>Tracheophyta</taxon>
        <taxon>Spermatophyta</taxon>
        <taxon>Magnoliopsida</taxon>
        <taxon>eudicotyledons</taxon>
        <taxon>Gunneridae</taxon>
        <taxon>Pentapetalae</taxon>
        <taxon>rosids</taxon>
        <taxon>malvids</taxon>
        <taxon>Brassicales</taxon>
        <taxon>Brassicaceae</taxon>
        <taxon>Brassiceae</taxon>
        <taxon>Brassica</taxon>
    </lineage>
</organism>
<evidence type="ECO:0000256" key="1">
    <source>
        <dbReference type="ARBA" id="ARBA00009431"/>
    </source>
</evidence>
<proteinExistence type="inferred from homology"/>
<dbReference type="Proteomes" id="UP000266723">
    <property type="component" value="Unassembled WGS sequence"/>
</dbReference>
<comment type="similarity">
    <text evidence="1">Belongs to the peptidase S10 family.</text>
</comment>
<reference evidence="2 3" key="1">
    <citation type="journal article" date="2020" name="BMC Genomics">
        <title>Intraspecific diversification of the crop wild relative Brassica cretica Lam. using demographic model selection.</title>
        <authorList>
            <person name="Kioukis A."/>
            <person name="Michalopoulou V.A."/>
            <person name="Briers L."/>
            <person name="Pirintsos S."/>
            <person name="Studholme D.J."/>
            <person name="Pavlidis P."/>
            <person name="Sarris P.F."/>
        </authorList>
    </citation>
    <scope>NUCLEOTIDE SEQUENCE [LARGE SCALE GENOMIC DNA]</scope>
    <source>
        <strain evidence="3">cv. PFS-1207/04</strain>
    </source>
</reference>
<keyword evidence="3" id="KW-1185">Reference proteome</keyword>